<protein>
    <recommendedName>
        <fullName evidence="1">non-specific serine/threonine protein kinase</fullName>
        <ecNumber evidence="1">2.7.11.1</ecNumber>
    </recommendedName>
</protein>
<keyword evidence="3" id="KW-0808">Transferase</keyword>
<dbReference type="InterPro" id="IPR000719">
    <property type="entry name" value="Prot_kinase_dom"/>
</dbReference>
<gene>
    <name evidence="9" type="primary">lanKC</name>
    <name evidence="9" type="ORF">ACFOYW_17815</name>
</gene>
<keyword evidence="5" id="KW-0418">Kinase</keyword>
<keyword evidence="6" id="KW-0067">ATP-binding</keyword>
<dbReference type="Pfam" id="PF05147">
    <property type="entry name" value="LANC_like"/>
    <property type="match status" value="1"/>
</dbReference>
<reference evidence="10" key="1">
    <citation type="journal article" date="2019" name="Int. J. Syst. Evol. Microbiol.">
        <title>The Global Catalogue of Microorganisms (GCM) 10K type strain sequencing project: providing services to taxonomists for standard genome sequencing and annotation.</title>
        <authorList>
            <consortium name="The Broad Institute Genomics Platform"/>
            <consortium name="The Broad Institute Genome Sequencing Center for Infectious Disease"/>
            <person name="Wu L."/>
            <person name="Ma J."/>
        </authorList>
    </citation>
    <scope>NUCLEOTIDE SEQUENCE [LARGE SCALE GENOMIC DNA]</scope>
    <source>
        <strain evidence="10">CGMCC 1.10363</strain>
    </source>
</reference>
<dbReference type="Gene3D" id="1.50.10.10">
    <property type="match status" value="2"/>
</dbReference>
<dbReference type="NCBIfam" id="NF038151">
    <property type="entry name" value="lanthi_synth_III"/>
    <property type="match status" value="1"/>
</dbReference>
<evidence type="ECO:0000256" key="7">
    <source>
        <dbReference type="SAM" id="MobiDB-lite"/>
    </source>
</evidence>
<dbReference type="PANTHER" id="PTHR43289">
    <property type="entry name" value="MITOGEN-ACTIVATED PROTEIN KINASE KINASE KINASE 20-RELATED"/>
    <property type="match status" value="1"/>
</dbReference>
<dbReference type="Pfam" id="PF25816">
    <property type="entry name" value="RamC_N"/>
    <property type="match status" value="1"/>
</dbReference>
<dbReference type="InterPro" id="IPR011009">
    <property type="entry name" value="Kinase-like_dom_sf"/>
</dbReference>
<comment type="caution">
    <text evidence="9">The sequence shown here is derived from an EMBL/GenBank/DDBJ whole genome shotgun (WGS) entry which is preliminary data.</text>
</comment>
<evidence type="ECO:0000256" key="5">
    <source>
        <dbReference type="ARBA" id="ARBA00022777"/>
    </source>
</evidence>
<name>A0ABV8QAD7_9MICO</name>
<dbReference type="EMBL" id="JBHSCN010000022">
    <property type="protein sequence ID" value="MFC4245230.1"/>
    <property type="molecule type" value="Genomic_DNA"/>
</dbReference>
<dbReference type="SMART" id="SM00220">
    <property type="entry name" value="S_TKc"/>
    <property type="match status" value="1"/>
</dbReference>
<dbReference type="PANTHER" id="PTHR43289:SF6">
    <property type="entry name" value="SERINE_THREONINE-PROTEIN KINASE NEKL-3"/>
    <property type="match status" value="1"/>
</dbReference>
<dbReference type="CDD" id="cd04791">
    <property type="entry name" value="LanC_SerThrkinase"/>
    <property type="match status" value="1"/>
</dbReference>
<dbReference type="SUPFAM" id="SSF56112">
    <property type="entry name" value="Protein kinase-like (PK-like)"/>
    <property type="match status" value="1"/>
</dbReference>
<feature type="compositionally biased region" description="Basic and acidic residues" evidence="7">
    <location>
        <begin position="885"/>
        <end position="895"/>
    </location>
</feature>
<keyword evidence="2" id="KW-0723">Serine/threonine-protein kinase</keyword>
<dbReference type="InterPro" id="IPR007822">
    <property type="entry name" value="LANC-like"/>
</dbReference>
<feature type="domain" description="Protein kinase" evidence="8">
    <location>
        <begin position="227"/>
        <end position="487"/>
    </location>
</feature>
<evidence type="ECO:0000313" key="9">
    <source>
        <dbReference type="EMBL" id="MFC4245230.1"/>
    </source>
</evidence>
<dbReference type="InterPro" id="IPR012341">
    <property type="entry name" value="6hp_glycosidase-like_sf"/>
</dbReference>
<evidence type="ECO:0000313" key="10">
    <source>
        <dbReference type="Proteomes" id="UP001595900"/>
    </source>
</evidence>
<dbReference type="SMART" id="SM01260">
    <property type="entry name" value="LANC_like"/>
    <property type="match status" value="1"/>
</dbReference>
<keyword evidence="4" id="KW-0547">Nucleotide-binding</keyword>
<dbReference type="InterPro" id="IPR053524">
    <property type="entry name" value="Aerial_hyphae_peptide-synth"/>
</dbReference>
<organism evidence="9 10">
    <name type="scientific">Gryllotalpicola reticulitermitis</name>
    <dbReference type="NCBI Taxonomy" id="1184153"/>
    <lineage>
        <taxon>Bacteria</taxon>
        <taxon>Bacillati</taxon>
        <taxon>Actinomycetota</taxon>
        <taxon>Actinomycetes</taxon>
        <taxon>Micrococcales</taxon>
        <taxon>Microbacteriaceae</taxon>
        <taxon>Gryllotalpicola</taxon>
    </lineage>
</organism>
<evidence type="ECO:0000256" key="4">
    <source>
        <dbReference type="ARBA" id="ARBA00022741"/>
    </source>
</evidence>
<accession>A0ABV8QAD7</accession>
<dbReference type="Proteomes" id="UP001595900">
    <property type="component" value="Unassembled WGS sequence"/>
</dbReference>
<dbReference type="RefSeq" id="WP_390232193.1">
    <property type="nucleotide sequence ID" value="NZ_JBHSCN010000022.1"/>
</dbReference>
<dbReference type="Pfam" id="PF00069">
    <property type="entry name" value="Pkinase"/>
    <property type="match status" value="1"/>
</dbReference>
<dbReference type="SUPFAM" id="SSF158745">
    <property type="entry name" value="LanC-like"/>
    <property type="match status" value="1"/>
</dbReference>
<dbReference type="PROSITE" id="PS50011">
    <property type="entry name" value="PROTEIN_KINASE_DOM"/>
    <property type="match status" value="1"/>
</dbReference>
<evidence type="ECO:0000256" key="3">
    <source>
        <dbReference type="ARBA" id="ARBA00022679"/>
    </source>
</evidence>
<keyword evidence="10" id="KW-1185">Reference proteome</keyword>
<feature type="region of interest" description="Disordered" evidence="7">
    <location>
        <begin position="880"/>
        <end position="901"/>
    </location>
</feature>
<dbReference type="Gene3D" id="1.10.510.10">
    <property type="entry name" value="Transferase(Phosphotransferase) domain 1"/>
    <property type="match status" value="1"/>
</dbReference>
<dbReference type="InterPro" id="IPR057929">
    <property type="entry name" value="RamC_N"/>
</dbReference>
<sequence>MHSRYLDFVAADRRFYDVAPLGTATPTTRYRVPHSLDWRGWQRTDIRGWTQYHRRPMSVEQGWKIHVSATRDNAQSILNLVAAYAADSSLTFKFVPGEAEFRQRNDKQTDRGSAGKFITLYPLDEEELRAALAELERRVGGMAGPYILSDLRWNHGPLYVRYGAFRLIETHGSDGERLPAIRDPHGNAVPDARDAAFTPPSWLDLPDFLAAQRASLGDGAAPEGFPYQVTEALQFSNGGGIYRARSSAGRSVILKEARPFAGLTPDGRDAVGRTRNEEEILRRLGDDPTFVGIVDAFDADGHRFLVLEDIDGIPLSKALVQRSPMVRADRGVVDYLDYRAWALEIADQIERAVARLHAAGIRHGDLHPGNVLITPTSHVRLIDFEMAGPSSSGESAMVAAPGFAAPADLVGADVDLYSLACIKLFLFMPLTPILPLDSHKAEQLIEAAAEMYALPDEYVASIRAQLVPPRTPQEPVSSLARAADRAIAEWAARDEDGLTRLQFLIACSVNASADFSRADRCYPGDIRQFGENGYSLAHGAAGVLHALDAAQLESPAQASDWLHAAAAAPDADRHLGLFNGLAGVAWAQRRLGATAAASRTRERIMDRLTRGVSVDSAAFSSGLYSGLAGLGLWMLSEPDEDLLGWAAHIAAELTRRIAVGSPQLSGPGRPDRGLMWGPTGIALFALRLYERTGDRAHLALAENTLRMDLDRCAQADDGSLQMDEGWRLMPYLATGSAGLALVTAQLLPHVANPARYLRPLAGLERALHPRFTIEPGLFDGRAGIIHTLIALIRMGVAGSDSESALAAHVDALRLHAVRHATGVAFPGSGLIRLSMDLATGSTGVLTALQAYTLLLIDDEGDEWHNLLPLILPQTAIKPPMPTPAKEVRINDDRLPSEPADA</sequence>
<evidence type="ECO:0000259" key="8">
    <source>
        <dbReference type="PROSITE" id="PS50011"/>
    </source>
</evidence>
<evidence type="ECO:0000256" key="6">
    <source>
        <dbReference type="ARBA" id="ARBA00022840"/>
    </source>
</evidence>
<dbReference type="InterPro" id="IPR058053">
    <property type="entry name" value="RamC_C"/>
</dbReference>
<proteinExistence type="predicted"/>
<evidence type="ECO:0000256" key="2">
    <source>
        <dbReference type="ARBA" id="ARBA00022527"/>
    </source>
</evidence>
<dbReference type="EC" id="2.7.11.1" evidence="1"/>
<evidence type="ECO:0000256" key="1">
    <source>
        <dbReference type="ARBA" id="ARBA00012513"/>
    </source>
</evidence>